<gene>
    <name evidence="2" type="ORF">M0M42_14515</name>
</gene>
<dbReference type="EMBL" id="CP096208">
    <property type="protein sequence ID" value="UPQ81616.1"/>
    <property type="molecule type" value="Genomic_DNA"/>
</dbReference>
<keyword evidence="1" id="KW-1133">Transmembrane helix</keyword>
<sequence length="285" mass="32546">MASIEVQNPLDRDSMEPNSFLSIASQLVDFFKSAAPIIIPALLVGAYIWTWKRAGSGFFVLQRLLFVVGGSKKVSDKRIDNAWQKVYDFYSIRLRTGIKFSSNLNILQSIDFIEKHDLGLEQIISIRKYFNPKTCEIRDPNVKGKKVEYLVMTAFLLLVSSPIVLLGIPSQALLTAQETNTTFWTNGKTAYSWNPFKWKLDSKSCQGENNLPSKRDTEIICSLLSQPEKGYISNTIFQQRIFGLTFLIFALFTLTTIYINYTKAKIADEIRKITRARTPEQLKLF</sequence>
<reference evidence="2 3" key="1">
    <citation type="submission" date="2022-04" db="EMBL/GenBank/DDBJ databases">
        <title>Pseudomonas knackmussii B09-2.</title>
        <authorList>
            <person name="Deng Y."/>
        </authorList>
    </citation>
    <scope>NUCLEOTIDE SEQUENCE [LARGE SCALE GENOMIC DNA]</scope>
    <source>
        <strain evidence="2 3">B09-2</strain>
    </source>
</reference>
<protein>
    <submittedName>
        <fullName evidence="2">DUF6216 family protein</fullName>
    </submittedName>
</protein>
<keyword evidence="1" id="KW-0472">Membrane</keyword>
<evidence type="ECO:0000313" key="3">
    <source>
        <dbReference type="Proteomes" id="UP000831189"/>
    </source>
</evidence>
<accession>A0ABY4KLB3</accession>
<dbReference type="Proteomes" id="UP000831189">
    <property type="component" value="Chromosome"/>
</dbReference>
<organism evidence="2 3">
    <name type="scientific">Pseudomonas knackmussii</name>
    <dbReference type="NCBI Taxonomy" id="65741"/>
    <lineage>
        <taxon>Bacteria</taxon>
        <taxon>Pseudomonadati</taxon>
        <taxon>Pseudomonadota</taxon>
        <taxon>Gammaproteobacteria</taxon>
        <taxon>Pseudomonadales</taxon>
        <taxon>Pseudomonadaceae</taxon>
        <taxon>Pseudomonas</taxon>
    </lineage>
</organism>
<evidence type="ECO:0000313" key="2">
    <source>
        <dbReference type="EMBL" id="UPQ81616.1"/>
    </source>
</evidence>
<keyword evidence="1" id="KW-0812">Transmembrane</keyword>
<feature type="transmembrane region" description="Helical" evidence="1">
    <location>
        <begin position="241"/>
        <end position="261"/>
    </location>
</feature>
<proteinExistence type="predicted"/>
<dbReference type="InterPro" id="IPR046188">
    <property type="entry name" value="DUF6216"/>
</dbReference>
<keyword evidence="3" id="KW-1185">Reference proteome</keyword>
<feature type="transmembrane region" description="Helical" evidence="1">
    <location>
        <begin position="30"/>
        <end position="49"/>
    </location>
</feature>
<feature type="transmembrane region" description="Helical" evidence="1">
    <location>
        <begin position="147"/>
        <end position="168"/>
    </location>
</feature>
<dbReference type="Pfam" id="PF19723">
    <property type="entry name" value="DUF6216"/>
    <property type="match status" value="1"/>
</dbReference>
<evidence type="ECO:0000256" key="1">
    <source>
        <dbReference type="SAM" id="Phobius"/>
    </source>
</evidence>
<name>A0ABY4KLB3_9PSED</name>